<dbReference type="PANTHER" id="PTHR24394">
    <property type="entry name" value="ZINC FINGER PROTEIN"/>
    <property type="match status" value="1"/>
</dbReference>
<dbReference type="Ensembl" id="ENSEBUT00000006186.1">
    <property type="protein sequence ID" value="ENSEBUP00000005743.1"/>
    <property type="gene ID" value="ENSEBUG00000003879.1"/>
</dbReference>
<dbReference type="Proteomes" id="UP000694388">
    <property type="component" value="Unplaced"/>
</dbReference>
<keyword evidence="5" id="KW-0862">Zinc</keyword>
<evidence type="ECO:0000256" key="3">
    <source>
        <dbReference type="ARBA" id="ARBA00022737"/>
    </source>
</evidence>
<proteinExistence type="predicted"/>
<keyword evidence="3" id="KW-0677">Repeat</keyword>
<dbReference type="GO" id="GO:0005634">
    <property type="term" value="C:nucleus"/>
    <property type="evidence" value="ECO:0007669"/>
    <property type="project" value="UniProtKB-SubCell"/>
</dbReference>
<dbReference type="CDD" id="cd18186">
    <property type="entry name" value="BTB_POZ_ZBTB_KLHL-like"/>
    <property type="match status" value="1"/>
</dbReference>
<feature type="domain" description="C2H2-type" evidence="10">
    <location>
        <begin position="358"/>
        <end position="385"/>
    </location>
</feature>
<dbReference type="PANTHER" id="PTHR24394:SF43">
    <property type="entry name" value="ZINC FINGER AND BTB DOMAIN CONTAINING 39"/>
    <property type="match status" value="1"/>
</dbReference>
<evidence type="ECO:0000259" key="9">
    <source>
        <dbReference type="PROSITE" id="PS50097"/>
    </source>
</evidence>
<feature type="region of interest" description="Disordered" evidence="8">
    <location>
        <begin position="554"/>
        <end position="574"/>
    </location>
</feature>
<evidence type="ECO:0000256" key="2">
    <source>
        <dbReference type="ARBA" id="ARBA00022723"/>
    </source>
</evidence>
<dbReference type="SUPFAM" id="SSF57667">
    <property type="entry name" value="beta-beta-alpha zinc fingers"/>
    <property type="match status" value="2"/>
</dbReference>
<dbReference type="GO" id="GO:0000981">
    <property type="term" value="F:DNA-binding transcription factor activity, RNA polymerase II-specific"/>
    <property type="evidence" value="ECO:0007669"/>
    <property type="project" value="TreeGrafter"/>
</dbReference>
<feature type="domain" description="BTB" evidence="9">
    <location>
        <begin position="38"/>
        <end position="104"/>
    </location>
</feature>
<evidence type="ECO:0000256" key="7">
    <source>
        <dbReference type="PROSITE-ProRule" id="PRU00042"/>
    </source>
</evidence>
<accession>A0A8C4NKJ2</accession>
<sequence length="574" mass="61545">VDLTMANGMEETFSLRNTKIMPDLLQELCELRLTGSFCDVVVEVQSRRYLAHKAVLSSTCRYFRSMLFSVPCSSLGPLVVDFLSVPAFERVLDFLYRGEAQAGRRDVRELHQAARSLGLDALEQACFPLLELVAGDEVEEGPTTTSPYDPETSEHSLSEIAQLVRRGKMVAGTAVQTEGASPDDDHGGEVTACHIEAEAVGQGECDNSSPHTGCQFSGSSRRVEESCYNGAGDVCQLETHDASMKVATVKTEQEDDYTCRFSASATVTNSASAGATTGQNATFTSTDPGYNVIGAEGKYMAGGGYNRMATELASSVAPCVESGTTGSFVHCQVCGEPLVETESSLREHAVQHVNRETLECRVCGRKFSLFNRAVEHVLSHAGVNIVSCADCGKKLLSHTRLNLHLKSCKMRRASLASAPPWAVTAVGNVAAGCMPCQVCGAAVVKKMSLVRKHARMHVDMNKLTCEVCGLHTSSSGNLVKHTLLHIGVFLFECDICGKGFPFQSLLQQHQKRRCVMPEAGQAITDASYVADCSDPADPAGVFDLPTAEFLPPPAVDDGGQDESFATQPSYGIAT</sequence>
<dbReference type="SUPFAM" id="SSF54695">
    <property type="entry name" value="POZ domain"/>
    <property type="match status" value="1"/>
</dbReference>
<evidence type="ECO:0000259" key="10">
    <source>
        <dbReference type="PROSITE" id="PS50157"/>
    </source>
</evidence>
<dbReference type="Gene3D" id="3.30.160.60">
    <property type="entry name" value="Classic Zinc Finger"/>
    <property type="match status" value="2"/>
</dbReference>
<dbReference type="OMA" id="SSFVDWH"/>
<dbReference type="Pfam" id="PF00096">
    <property type="entry name" value="zf-C2H2"/>
    <property type="match status" value="1"/>
</dbReference>
<dbReference type="Pfam" id="PF00651">
    <property type="entry name" value="BTB"/>
    <property type="match status" value="1"/>
</dbReference>
<reference evidence="11" key="2">
    <citation type="submission" date="2025-09" db="UniProtKB">
        <authorList>
            <consortium name="Ensembl"/>
        </authorList>
    </citation>
    <scope>IDENTIFICATION</scope>
</reference>
<comment type="subcellular location">
    <subcellularLocation>
        <location evidence="1">Nucleus</location>
    </subcellularLocation>
</comment>
<keyword evidence="2" id="KW-0479">Metal-binding</keyword>
<protein>
    <submittedName>
        <fullName evidence="11">Uncharacterized protein</fullName>
    </submittedName>
</protein>
<evidence type="ECO:0000313" key="11">
    <source>
        <dbReference type="Ensembl" id="ENSEBUP00000005743.1"/>
    </source>
</evidence>
<dbReference type="PROSITE" id="PS50157">
    <property type="entry name" value="ZINC_FINGER_C2H2_2"/>
    <property type="match status" value="2"/>
</dbReference>
<keyword evidence="12" id="KW-1185">Reference proteome</keyword>
<keyword evidence="6" id="KW-0539">Nucleus</keyword>
<dbReference type="GeneTree" id="ENSGT00940000160722"/>
<dbReference type="PROSITE" id="PS50097">
    <property type="entry name" value="BTB"/>
    <property type="match status" value="1"/>
</dbReference>
<reference evidence="11" key="1">
    <citation type="submission" date="2025-08" db="UniProtKB">
        <authorList>
            <consortium name="Ensembl"/>
        </authorList>
    </citation>
    <scope>IDENTIFICATION</scope>
</reference>
<evidence type="ECO:0000256" key="1">
    <source>
        <dbReference type="ARBA" id="ARBA00004123"/>
    </source>
</evidence>
<dbReference type="InterPro" id="IPR013087">
    <property type="entry name" value="Znf_C2H2_type"/>
</dbReference>
<dbReference type="Gene3D" id="3.30.710.10">
    <property type="entry name" value="Potassium Channel Kv1.1, Chain A"/>
    <property type="match status" value="1"/>
</dbReference>
<dbReference type="InterPro" id="IPR036236">
    <property type="entry name" value="Znf_C2H2_sf"/>
</dbReference>
<dbReference type="GO" id="GO:0008270">
    <property type="term" value="F:zinc ion binding"/>
    <property type="evidence" value="ECO:0007669"/>
    <property type="project" value="UniProtKB-KW"/>
</dbReference>
<evidence type="ECO:0000256" key="6">
    <source>
        <dbReference type="ARBA" id="ARBA00023242"/>
    </source>
</evidence>
<dbReference type="SMART" id="SM00225">
    <property type="entry name" value="BTB"/>
    <property type="match status" value="1"/>
</dbReference>
<dbReference type="InterPro" id="IPR000210">
    <property type="entry name" value="BTB/POZ_dom"/>
</dbReference>
<keyword evidence="4 7" id="KW-0863">Zinc-finger</keyword>
<evidence type="ECO:0000256" key="5">
    <source>
        <dbReference type="ARBA" id="ARBA00022833"/>
    </source>
</evidence>
<dbReference type="AlphaFoldDB" id="A0A8C4NKJ2"/>
<organism evidence="11 12">
    <name type="scientific">Eptatretus burgeri</name>
    <name type="common">Inshore hagfish</name>
    <dbReference type="NCBI Taxonomy" id="7764"/>
    <lineage>
        <taxon>Eukaryota</taxon>
        <taxon>Metazoa</taxon>
        <taxon>Chordata</taxon>
        <taxon>Craniata</taxon>
        <taxon>Vertebrata</taxon>
        <taxon>Cyclostomata</taxon>
        <taxon>Myxini</taxon>
        <taxon>Myxiniformes</taxon>
        <taxon>Myxinidae</taxon>
        <taxon>Eptatretinae</taxon>
        <taxon>Eptatretus</taxon>
    </lineage>
</organism>
<evidence type="ECO:0000256" key="4">
    <source>
        <dbReference type="ARBA" id="ARBA00022771"/>
    </source>
</evidence>
<dbReference type="PROSITE" id="PS00028">
    <property type="entry name" value="ZINC_FINGER_C2H2_1"/>
    <property type="match status" value="1"/>
</dbReference>
<name>A0A8C4NKJ2_EPTBU</name>
<evidence type="ECO:0000313" key="12">
    <source>
        <dbReference type="Proteomes" id="UP000694388"/>
    </source>
</evidence>
<feature type="domain" description="C2H2-type" evidence="10">
    <location>
        <begin position="491"/>
        <end position="511"/>
    </location>
</feature>
<feature type="compositionally biased region" description="Polar residues" evidence="8">
    <location>
        <begin position="563"/>
        <end position="574"/>
    </location>
</feature>
<evidence type="ECO:0000256" key="8">
    <source>
        <dbReference type="SAM" id="MobiDB-lite"/>
    </source>
</evidence>
<dbReference type="InterPro" id="IPR011333">
    <property type="entry name" value="SKP1/BTB/POZ_sf"/>
</dbReference>
<dbReference type="SMART" id="SM00355">
    <property type="entry name" value="ZnF_C2H2"/>
    <property type="match status" value="6"/>
</dbReference>